<feature type="compositionally biased region" description="Low complexity" evidence="2">
    <location>
        <begin position="193"/>
        <end position="223"/>
    </location>
</feature>
<evidence type="ECO:0000256" key="2">
    <source>
        <dbReference type="SAM" id="MobiDB-lite"/>
    </source>
</evidence>
<dbReference type="Proteomes" id="UP000314982">
    <property type="component" value="Unassembled WGS sequence"/>
</dbReference>
<accession>A0A4W5LXT6</accession>
<name>A0A4W5LXT6_9TELE</name>
<evidence type="ECO:0000313" key="3">
    <source>
        <dbReference type="Ensembl" id="ENSHHUP00000031156.1"/>
    </source>
</evidence>
<dbReference type="Pfam" id="PF15258">
    <property type="entry name" value="FAM222A"/>
    <property type="match status" value="3"/>
</dbReference>
<dbReference type="InterPro" id="IPR029340">
    <property type="entry name" value="FAM222"/>
</dbReference>
<sequence length="801" mass="87200">MLACLPASSGEPTPRFLSHTQMNTGLQQWDTTQKMKSANYPTPAELDAFAKKVANNPLTIKIFPNSVKVPQRKHIRRTVNGLDTSSSSQRQSPYPSQVSSTRAGLLAVLRTSPGKGVLKDTDGSRARLLSKASMNLHSGPYVAQSTLNFPQPVPHLQGMSQTQPQAFAQKQGHPHPHHALQQQHNMAHPMTSQTQNMPQTLQQQNMAHPQTLQRQQSLSQLQTVQQNLVHPQNVQRQQSLPHTHTLLQQQQQNQTRTQTLQQQQQQHLLHPPTLQHQTLPHQQDLLQQTRAQGLRHLPDVAQAQPPPSLQLSQGLQHPHSLPLSQPLPQGLRHLPDVAQAQPPSLQNSQGLPPSQPLPQASGASPDFPSASNALQPQPGPPYGPRKLPDADAPPNVTVSTSTIPLSMAAGLHHNRPGTDLSSIVHQINQFCQARAGLGATSVCEGQIANPSPISRNLLINASSRVNTPHNLGLLPSCLLGHTEKATGGSQGPAGASGLQPNMAVMNRMPPTFHTDTKQQLQQQQLQQLQQAHQHQHQLQQLQQVHHQQQQQQHQLQQQIQQQRSWNQHQLAHMQHIPDGAHPCKNPRREATSGPGFPAKTHNYPQKLLASQQQSFPIKHPSDETTPLPPVTGPAGGTVPSYTNGRYLQVPWGGVLQAAKSDGLGPQDLPMAFQGGPAGASIDCSTPGSQYRPGARPGVPDLGQTKLMQQNVSDYLSGEFQAFQQNPGAMGKMHRPPMGRAPAQSPELGQPCYCHEPPVVILLSCCSELAGEGVVSSAPVYSPVGHHVYQAHLVHIMQSTHL</sequence>
<proteinExistence type="predicted"/>
<feature type="compositionally biased region" description="Low complexity" evidence="2">
    <location>
        <begin position="309"/>
        <end position="329"/>
    </location>
</feature>
<reference evidence="4" key="1">
    <citation type="submission" date="2018-06" db="EMBL/GenBank/DDBJ databases">
        <title>Genome assembly of Danube salmon.</title>
        <authorList>
            <person name="Macqueen D.J."/>
            <person name="Gundappa M.K."/>
        </authorList>
    </citation>
    <scope>NUCLEOTIDE SEQUENCE [LARGE SCALE GENOMIC DNA]</scope>
</reference>
<protein>
    <submittedName>
        <fullName evidence="3">Family with sequence similarity 222 member B</fullName>
    </submittedName>
</protein>
<evidence type="ECO:0000256" key="1">
    <source>
        <dbReference type="SAM" id="Coils"/>
    </source>
</evidence>
<reference evidence="3" key="2">
    <citation type="submission" date="2025-08" db="UniProtKB">
        <authorList>
            <consortium name="Ensembl"/>
        </authorList>
    </citation>
    <scope>IDENTIFICATION</scope>
</reference>
<organism evidence="3 4">
    <name type="scientific">Hucho hucho</name>
    <name type="common">huchen</name>
    <dbReference type="NCBI Taxonomy" id="62062"/>
    <lineage>
        <taxon>Eukaryota</taxon>
        <taxon>Metazoa</taxon>
        <taxon>Chordata</taxon>
        <taxon>Craniata</taxon>
        <taxon>Vertebrata</taxon>
        <taxon>Euteleostomi</taxon>
        <taxon>Actinopterygii</taxon>
        <taxon>Neopterygii</taxon>
        <taxon>Teleostei</taxon>
        <taxon>Protacanthopterygii</taxon>
        <taxon>Salmoniformes</taxon>
        <taxon>Salmonidae</taxon>
        <taxon>Salmoninae</taxon>
        <taxon>Hucho</taxon>
    </lineage>
</organism>
<feature type="compositionally biased region" description="Polar residues" evidence="2">
    <location>
        <begin position="158"/>
        <end position="168"/>
    </location>
</feature>
<feature type="region of interest" description="Disordered" evidence="2">
    <location>
        <begin position="245"/>
        <end position="268"/>
    </location>
</feature>
<evidence type="ECO:0000313" key="4">
    <source>
        <dbReference type="Proteomes" id="UP000314982"/>
    </source>
</evidence>
<dbReference type="GeneTree" id="ENSGT00530000063811"/>
<feature type="compositionally biased region" description="Low complexity" evidence="2">
    <location>
        <begin position="341"/>
        <end position="365"/>
    </location>
</feature>
<keyword evidence="1" id="KW-0175">Coiled coil</keyword>
<dbReference type="PANTHER" id="PTHR16070">
    <property type="entry name" value="PROTEIN FAM222A-RELATED"/>
    <property type="match status" value="1"/>
</dbReference>
<dbReference type="Ensembl" id="ENSHHUT00000032449.1">
    <property type="protein sequence ID" value="ENSHHUP00000031156.1"/>
    <property type="gene ID" value="ENSHHUG00000019810.1"/>
</dbReference>
<feature type="region of interest" description="Disordered" evidence="2">
    <location>
        <begin position="300"/>
        <end position="399"/>
    </location>
</feature>
<feature type="coiled-coil region" evidence="1">
    <location>
        <begin position="531"/>
        <end position="558"/>
    </location>
</feature>
<feature type="region of interest" description="Disordered" evidence="2">
    <location>
        <begin position="79"/>
        <end position="99"/>
    </location>
</feature>
<dbReference type="AlphaFoldDB" id="A0A4W5LXT6"/>
<keyword evidence="4" id="KW-1185">Reference proteome</keyword>
<feature type="compositionally biased region" description="Low complexity" evidence="2">
    <location>
        <begin position="85"/>
        <end position="99"/>
    </location>
</feature>
<feature type="region of interest" description="Disordered" evidence="2">
    <location>
        <begin position="143"/>
        <end position="223"/>
    </location>
</feature>
<reference evidence="3" key="3">
    <citation type="submission" date="2025-09" db="UniProtKB">
        <authorList>
            <consortium name="Ensembl"/>
        </authorList>
    </citation>
    <scope>IDENTIFICATION</scope>
</reference>
<dbReference type="PANTHER" id="PTHR16070:SF1">
    <property type="entry name" value="PROTEIN FAM222B"/>
    <property type="match status" value="1"/>
</dbReference>